<dbReference type="GO" id="GO:0020037">
    <property type="term" value="F:heme binding"/>
    <property type="evidence" value="ECO:0007669"/>
    <property type="project" value="InterPro"/>
</dbReference>
<dbReference type="InterPro" id="IPR010980">
    <property type="entry name" value="Cyt_c/b562"/>
</dbReference>
<dbReference type="EMBL" id="FZON01000082">
    <property type="protein sequence ID" value="SNT26578.1"/>
    <property type="molecule type" value="Genomic_DNA"/>
</dbReference>
<dbReference type="RefSeq" id="WP_089280240.1">
    <property type="nucleotide sequence ID" value="NZ_FZON01000082.1"/>
</dbReference>
<dbReference type="GO" id="GO:0022900">
    <property type="term" value="P:electron transport chain"/>
    <property type="evidence" value="ECO:0007669"/>
    <property type="project" value="InterPro"/>
</dbReference>
<feature type="chain" id="PRO_5012805675" evidence="1">
    <location>
        <begin position="19"/>
        <end position="205"/>
    </location>
</feature>
<dbReference type="PROSITE" id="PS51009">
    <property type="entry name" value="CYTCII"/>
    <property type="match status" value="1"/>
</dbReference>
<organism evidence="2 3">
    <name type="scientific">Antarctobacter heliothermus</name>
    <dbReference type="NCBI Taxonomy" id="74033"/>
    <lineage>
        <taxon>Bacteria</taxon>
        <taxon>Pseudomonadati</taxon>
        <taxon>Pseudomonadota</taxon>
        <taxon>Alphaproteobacteria</taxon>
        <taxon>Rhodobacterales</taxon>
        <taxon>Roseobacteraceae</taxon>
        <taxon>Antarctobacter</taxon>
    </lineage>
</organism>
<dbReference type="Pfam" id="PF01322">
    <property type="entry name" value="Cytochrom_C_2"/>
    <property type="match status" value="1"/>
</dbReference>
<dbReference type="Proteomes" id="UP000198440">
    <property type="component" value="Unassembled WGS sequence"/>
</dbReference>
<feature type="signal peptide" evidence="1">
    <location>
        <begin position="1"/>
        <end position="18"/>
    </location>
</feature>
<dbReference type="AlphaFoldDB" id="A0A239L9J1"/>
<gene>
    <name evidence="2" type="ORF">SAMN04488078_108213</name>
</gene>
<dbReference type="GO" id="GO:0005506">
    <property type="term" value="F:iron ion binding"/>
    <property type="evidence" value="ECO:0007669"/>
    <property type="project" value="InterPro"/>
</dbReference>
<evidence type="ECO:0000313" key="2">
    <source>
        <dbReference type="EMBL" id="SNT26578.1"/>
    </source>
</evidence>
<sequence length="205" mass="21023">MGLKIWISAMAMASFGLAALAHSGATGVMKERMDAMGEMGDAMKVLTPMMRGQTAYDPEVVRAAADTMIGHAGSSMTSLFPEGSNGKPSVALDTIWEEWEEFAALAEVLGNSAAGMKRAADNGLATPGDMSGGGKMGTGQGMMGTGQAMMGADQGMMGTGKGMVGGTPGQMMTADMLAEMPVNAGFMAVTQTCSACHQKFRAEVN</sequence>
<protein>
    <submittedName>
        <fullName evidence="2">Cytochrome c556</fullName>
    </submittedName>
</protein>
<dbReference type="SUPFAM" id="SSF47175">
    <property type="entry name" value="Cytochromes"/>
    <property type="match status" value="1"/>
</dbReference>
<dbReference type="OrthoDB" id="8115790at2"/>
<accession>A0A239L9J1</accession>
<keyword evidence="1" id="KW-0732">Signal</keyword>
<name>A0A239L9J1_9RHOB</name>
<dbReference type="InterPro" id="IPR002321">
    <property type="entry name" value="Cyt_c_II"/>
</dbReference>
<dbReference type="Gene3D" id="1.20.120.10">
    <property type="entry name" value="Cytochrome c/b562"/>
    <property type="match status" value="1"/>
</dbReference>
<dbReference type="GO" id="GO:0009055">
    <property type="term" value="F:electron transfer activity"/>
    <property type="evidence" value="ECO:0007669"/>
    <property type="project" value="InterPro"/>
</dbReference>
<reference evidence="2 3" key="1">
    <citation type="submission" date="2017-06" db="EMBL/GenBank/DDBJ databases">
        <authorList>
            <person name="Kim H.J."/>
            <person name="Triplett B.A."/>
        </authorList>
    </citation>
    <scope>NUCLEOTIDE SEQUENCE [LARGE SCALE GENOMIC DNA]</scope>
    <source>
        <strain evidence="2 3">DSM 11445</strain>
    </source>
</reference>
<evidence type="ECO:0000256" key="1">
    <source>
        <dbReference type="SAM" id="SignalP"/>
    </source>
</evidence>
<evidence type="ECO:0000313" key="3">
    <source>
        <dbReference type="Proteomes" id="UP000198440"/>
    </source>
</evidence>
<proteinExistence type="predicted"/>